<dbReference type="EC" id="4.2.3.-" evidence="1"/>
<comment type="similarity">
    <text evidence="1">Belongs to the terpene synthase family.</text>
</comment>
<dbReference type="PANTHER" id="PTHR35201:SF4">
    <property type="entry name" value="BETA-PINACENE SYNTHASE-RELATED"/>
    <property type="match status" value="1"/>
</dbReference>
<accession>A0A1Z4KMX6</accession>
<sequence>MEKITFPNLYCPFPERKNQYFEVLQDYALQWVLRFKLIDSESLYQRFSKAKFYLLTAGAYPHCQLEELKIANDVISWLFIWDDQCDISDLGKKPELLKIWCNRFLEILNGAELTADDLPLGFALRDIRNRIINRGSITFFHHFVRNFEDYFYGCIEEAHNRVTVSIPDVEAYIKIRSANAAAALCLNLIEFCDRVMIPYSLRNHDTLNKLTQMTINILAWSNDIFSAPREIANGEVHNLVFVIHHHQKIPLEKAMLAAAAMHNQEVENLVKLESQITYFSAEIDAEITKYISGLHAWIRGNLDWYAHSGRYQITEKLELMAS</sequence>
<evidence type="ECO:0000313" key="2">
    <source>
        <dbReference type="EMBL" id="BAY70297.1"/>
    </source>
</evidence>
<dbReference type="PANTHER" id="PTHR35201">
    <property type="entry name" value="TERPENE SYNTHASE"/>
    <property type="match status" value="1"/>
</dbReference>
<dbReference type="CDD" id="cd00687">
    <property type="entry name" value="Terpene_cyclase_nonplant_C1"/>
    <property type="match status" value="1"/>
</dbReference>
<evidence type="ECO:0000256" key="1">
    <source>
        <dbReference type="RuleBase" id="RU366034"/>
    </source>
</evidence>
<dbReference type="SUPFAM" id="SSF48576">
    <property type="entry name" value="Terpenoid synthases"/>
    <property type="match status" value="1"/>
</dbReference>
<dbReference type="InterPro" id="IPR008949">
    <property type="entry name" value="Isoprenoid_synthase_dom_sf"/>
</dbReference>
<dbReference type="AlphaFoldDB" id="A0A1Z4KMX6"/>
<keyword evidence="1" id="KW-0460">Magnesium</keyword>
<dbReference type="SMR" id="A0A1Z4KMX6"/>
<evidence type="ECO:0000313" key="3">
    <source>
        <dbReference type="Proteomes" id="UP000217507"/>
    </source>
</evidence>
<dbReference type="GO" id="GO:0010333">
    <property type="term" value="F:terpene synthase activity"/>
    <property type="evidence" value="ECO:0007669"/>
    <property type="project" value="InterPro"/>
</dbReference>
<dbReference type="SFLD" id="SFLDS00005">
    <property type="entry name" value="Isoprenoid_Synthase_Type_I"/>
    <property type="match status" value="1"/>
</dbReference>
<dbReference type="Pfam" id="PF19086">
    <property type="entry name" value="Terpene_syn_C_2"/>
    <property type="match status" value="1"/>
</dbReference>
<keyword evidence="1" id="KW-0479">Metal-binding</keyword>
<dbReference type="EMBL" id="AP018216">
    <property type="protein sequence ID" value="BAY70297.1"/>
    <property type="molecule type" value="Genomic_DNA"/>
</dbReference>
<dbReference type="SFLD" id="SFLDG01020">
    <property type="entry name" value="Terpene_Cyclase_Like_2"/>
    <property type="match status" value="1"/>
</dbReference>
<dbReference type="Proteomes" id="UP000217507">
    <property type="component" value="Chromosome"/>
</dbReference>
<gene>
    <name evidence="2" type="ORF">NIES23_31010</name>
</gene>
<reference evidence="2 3" key="1">
    <citation type="submission" date="2017-06" db="EMBL/GenBank/DDBJ databases">
        <title>Genome sequencing of cyanobaciteial culture collection at National Institute for Environmental Studies (NIES).</title>
        <authorList>
            <person name="Hirose Y."/>
            <person name="Shimura Y."/>
            <person name="Fujisawa T."/>
            <person name="Nakamura Y."/>
            <person name="Kawachi M."/>
        </authorList>
    </citation>
    <scope>NUCLEOTIDE SEQUENCE [LARGE SCALE GENOMIC DNA]</scope>
    <source>
        <strain evidence="2 3">NIES-23</strain>
    </source>
</reference>
<organism evidence="2 3">
    <name type="scientific">Trichormus variabilis NIES-23</name>
    <dbReference type="NCBI Taxonomy" id="1973479"/>
    <lineage>
        <taxon>Bacteria</taxon>
        <taxon>Bacillati</taxon>
        <taxon>Cyanobacteriota</taxon>
        <taxon>Cyanophyceae</taxon>
        <taxon>Nostocales</taxon>
        <taxon>Nostocaceae</taxon>
        <taxon>Trichormus</taxon>
    </lineage>
</organism>
<name>A0A1Z4KMX6_ANAVA</name>
<protein>
    <recommendedName>
        <fullName evidence="1">Terpene synthase</fullName>
        <ecNumber evidence="1">4.2.3.-</ecNumber>
    </recommendedName>
</protein>
<dbReference type="Gene3D" id="1.10.600.10">
    <property type="entry name" value="Farnesyl Diphosphate Synthase"/>
    <property type="match status" value="1"/>
</dbReference>
<keyword evidence="1" id="KW-0456">Lyase</keyword>
<dbReference type="GO" id="GO:0046872">
    <property type="term" value="F:metal ion binding"/>
    <property type="evidence" value="ECO:0007669"/>
    <property type="project" value="UniProtKB-KW"/>
</dbReference>
<proteinExistence type="inferred from homology"/>
<dbReference type="InterPro" id="IPR034686">
    <property type="entry name" value="Terpene_cyclase-like_2"/>
</dbReference>
<comment type="cofactor">
    <cofactor evidence="1">
        <name>Mg(2+)</name>
        <dbReference type="ChEBI" id="CHEBI:18420"/>
    </cofactor>
</comment>